<dbReference type="AlphaFoldDB" id="A0A286H1F7"/>
<evidence type="ECO:0000256" key="1">
    <source>
        <dbReference type="SAM" id="MobiDB-lite"/>
    </source>
</evidence>
<dbReference type="Pfam" id="PF12006">
    <property type="entry name" value="DUF3500"/>
    <property type="match status" value="1"/>
</dbReference>
<proteinExistence type="predicted"/>
<reference evidence="2 3" key="1">
    <citation type="submission" date="2017-09" db="EMBL/GenBank/DDBJ databases">
        <authorList>
            <person name="Ehlers B."/>
            <person name="Leendertz F.H."/>
        </authorList>
    </citation>
    <scope>NUCLEOTIDE SEQUENCE [LARGE SCALE GENOMIC DNA]</scope>
    <source>
        <strain evidence="2 3">USBA 140</strain>
    </source>
</reference>
<sequence>MRQAGIERLHFAWAGSLTPGRPHYYRIHAPTLLIEYDCTQDDANHVHTVWHDPTGRDFGDDPLRRHYDHGHADPHHGHDH</sequence>
<gene>
    <name evidence="2" type="ORF">SAMN05421508_12015</name>
</gene>
<dbReference type="PANTHER" id="PTHR37489:SF1">
    <property type="entry name" value="DUF3500 DOMAIN-CONTAINING PROTEIN"/>
    <property type="match status" value="1"/>
</dbReference>
<evidence type="ECO:0008006" key="4">
    <source>
        <dbReference type="Google" id="ProtNLM"/>
    </source>
</evidence>
<protein>
    <recommendedName>
        <fullName evidence="4">DUF3500 domain-containing protein</fullName>
    </recommendedName>
</protein>
<accession>A0A286H1F7</accession>
<evidence type="ECO:0000313" key="3">
    <source>
        <dbReference type="Proteomes" id="UP000219621"/>
    </source>
</evidence>
<organism evidence="2 3">
    <name type="scientific">Caenispirillum bisanense</name>
    <dbReference type="NCBI Taxonomy" id="414052"/>
    <lineage>
        <taxon>Bacteria</taxon>
        <taxon>Pseudomonadati</taxon>
        <taxon>Pseudomonadota</taxon>
        <taxon>Alphaproteobacteria</taxon>
        <taxon>Rhodospirillales</taxon>
        <taxon>Novispirillaceae</taxon>
        <taxon>Caenispirillum</taxon>
    </lineage>
</organism>
<name>A0A286H1F7_9PROT</name>
<feature type="region of interest" description="Disordered" evidence="1">
    <location>
        <begin position="52"/>
        <end position="80"/>
    </location>
</feature>
<dbReference type="EMBL" id="OCNJ01000020">
    <property type="protein sequence ID" value="SOE01603.1"/>
    <property type="molecule type" value="Genomic_DNA"/>
</dbReference>
<keyword evidence="3" id="KW-1185">Reference proteome</keyword>
<dbReference type="InterPro" id="IPR021889">
    <property type="entry name" value="DUF3500"/>
</dbReference>
<dbReference type="PANTHER" id="PTHR37489">
    <property type="entry name" value="DUF3500 DOMAIN-CONTAINING PROTEIN"/>
    <property type="match status" value="1"/>
</dbReference>
<dbReference type="Proteomes" id="UP000219621">
    <property type="component" value="Unassembled WGS sequence"/>
</dbReference>
<evidence type="ECO:0000313" key="2">
    <source>
        <dbReference type="EMBL" id="SOE01603.1"/>
    </source>
</evidence>